<reference evidence="2 3" key="1">
    <citation type="journal article" date="2019" name="Int. J. Syst. Evol. Microbiol.">
        <title>The Global Catalogue of Microorganisms (GCM) 10K type strain sequencing project: providing services to taxonomists for standard genome sequencing and annotation.</title>
        <authorList>
            <consortium name="The Broad Institute Genomics Platform"/>
            <consortium name="The Broad Institute Genome Sequencing Center for Infectious Disease"/>
            <person name="Wu L."/>
            <person name="Ma J."/>
        </authorList>
    </citation>
    <scope>NUCLEOTIDE SEQUENCE [LARGE SCALE GENOMIC DNA]</scope>
    <source>
        <strain evidence="2 3">JCM 10696</strain>
    </source>
</reference>
<dbReference type="Proteomes" id="UP001500665">
    <property type="component" value="Unassembled WGS sequence"/>
</dbReference>
<feature type="signal peptide" evidence="1">
    <location>
        <begin position="1"/>
        <end position="24"/>
    </location>
</feature>
<keyword evidence="3" id="KW-1185">Reference proteome</keyword>
<sequence length="189" mass="20430">MLRAVVVFSLLPLAVMAPATSASAAPKCPVGVWKLTGYQKKAVSKVYDTALQSRGMGGTKVKIAADGGITYDFKKSAKLVTKGRTNSVPIAETALYRRVLKHKTSWKAGKLSVKRATAAGTALVKTVQKKPEKSTRTQKVAPLVRAEQETVVPGGRVAYTCGATTLHLKRTIKLDSHGGREVAHWWFER</sequence>
<name>A0ABN1QYZ2_9ACTN</name>
<proteinExistence type="predicted"/>
<evidence type="ECO:0000256" key="1">
    <source>
        <dbReference type="SAM" id="SignalP"/>
    </source>
</evidence>
<dbReference type="RefSeq" id="WP_344240410.1">
    <property type="nucleotide sequence ID" value="NZ_BAAAHH010000008.1"/>
</dbReference>
<comment type="caution">
    <text evidence="2">The sequence shown here is derived from an EMBL/GenBank/DDBJ whole genome shotgun (WGS) entry which is preliminary data.</text>
</comment>
<gene>
    <name evidence="2" type="ORF">GCM10009550_26740</name>
</gene>
<dbReference type="EMBL" id="BAAAHH010000008">
    <property type="protein sequence ID" value="GAA0949393.1"/>
    <property type="molecule type" value="Genomic_DNA"/>
</dbReference>
<accession>A0ABN1QYZ2</accession>
<organism evidence="2 3">
    <name type="scientific">Actinocorallia libanotica</name>
    <dbReference type="NCBI Taxonomy" id="46162"/>
    <lineage>
        <taxon>Bacteria</taxon>
        <taxon>Bacillati</taxon>
        <taxon>Actinomycetota</taxon>
        <taxon>Actinomycetes</taxon>
        <taxon>Streptosporangiales</taxon>
        <taxon>Thermomonosporaceae</taxon>
        <taxon>Actinocorallia</taxon>
    </lineage>
</organism>
<feature type="chain" id="PRO_5045902510" evidence="1">
    <location>
        <begin position="25"/>
        <end position="189"/>
    </location>
</feature>
<evidence type="ECO:0000313" key="2">
    <source>
        <dbReference type="EMBL" id="GAA0949393.1"/>
    </source>
</evidence>
<protein>
    <submittedName>
        <fullName evidence="2">Uncharacterized protein</fullName>
    </submittedName>
</protein>
<keyword evidence="1" id="KW-0732">Signal</keyword>
<evidence type="ECO:0000313" key="3">
    <source>
        <dbReference type="Proteomes" id="UP001500665"/>
    </source>
</evidence>